<dbReference type="Proteomes" id="UP000177579">
    <property type="component" value="Unassembled WGS sequence"/>
</dbReference>
<comment type="caution">
    <text evidence="4">The sequence shown here is derived from an EMBL/GenBank/DDBJ whole genome shotgun (WGS) entry which is preliminary data.</text>
</comment>
<sequence>MSKKYQNLFNNQIIKISLCFILIIIFLFGVSDFVFAQTGANNLLWGGQAGNIQSGTGLGSTDIRIVIARVIQIFLGFLGIIAIVLIVYAGWLWMSSAGDSSKIDKAKKTLIAAIIGFIIILASFGIVSFLLKVLNDGTGGLGGGSRQNLPIRGTGAIGNCVVETVYPVPNQQDVPRNVNIIVTFKEEIDPTSIRDGAGNVLPGSVQIFKRGTNPMIPANLITDIQVSVTPDNKTFVFDPTNYLGSPSEYVWYTVLLTNNIDKADGDSAFDDCFDKFYEWDFEVNNRLDLVPPQVRNVIPAPDNSVDISAIIPASPAIGTITVTGVPDEYAAASHVGVNWVGALPAKPATVTMNPHCTESGVLTVSVSADASSAQLSRGGVSLGSASINGASVIFNNFLTLTLSNYPADYFEAGNSWNITGVTAEVQADYLIVGNKRYVFGVDIASNPVFSVVAQNIANALISNTQIDVFPAFVPGNNFISLMAKVAGITGNSIELSTNDSAIFNFILMNGGVDLVENITINSREDEPRNVVIQINFNEAINPMNVSGDAVSLQNYLKVKCIGGLNCNAGNPNLFACGADLCVQGEFVISNVYRTVEFVSNNECAVNACGDTIYCLPADSNIEVDINAATLDGCVNCNTKSPYTACIADALAVNHCHDSSLGIMYPLASFAGGLPDGVVDAAGNSLDGDRSSDAEGPMEFYNENSIAPPGPVPLPGAGDSFRWSFFINSKINLTPPEIKDIDANHEHLDNNVSLSDPVLIDFDIPIMSNTLSTGETNSNGTKHKKVNLWSATGIGAGYWVSNIGFDDSPPDGKEDWTRVQINHSDFAQSTTYRTQIGSGIKSIYQNCFKPSWSNTCSGIPTEVSCCGEVPTAAESCPGF</sequence>
<dbReference type="InterPro" id="IPR032812">
    <property type="entry name" value="SbsA_Ig"/>
</dbReference>
<organism evidence="4 5">
    <name type="scientific">Candidatus Falkowbacteria bacterium RIFOXYD2_FULL_34_120</name>
    <dbReference type="NCBI Taxonomy" id="1798007"/>
    <lineage>
        <taxon>Bacteria</taxon>
        <taxon>Candidatus Falkowiibacteriota</taxon>
    </lineage>
</organism>
<accession>A0A1F5TRJ0</accession>
<feature type="transmembrane region" description="Helical" evidence="2">
    <location>
        <begin position="12"/>
        <end position="35"/>
    </location>
</feature>
<evidence type="ECO:0000313" key="5">
    <source>
        <dbReference type="Proteomes" id="UP000177579"/>
    </source>
</evidence>
<dbReference type="InterPro" id="IPR043993">
    <property type="entry name" value="T4SS_pilin"/>
</dbReference>
<evidence type="ECO:0000256" key="2">
    <source>
        <dbReference type="SAM" id="Phobius"/>
    </source>
</evidence>
<keyword evidence="2" id="KW-1133">Transmembrane helix</keyword>
<gene>
    <name evidence="4" type="ORF">A2531_02505</name>
</gene>
<evidence type="ECO:0000256" key="1">
    <source>
        <dbReference type="ARBA" id="ARBA00022729"/>
    </source>
</evidence>
<evidence type="ECO:0000313" key="4">
    <source>
        <dbReference type="EMBL" id="OGF41540.1"/>
    </source>
</evidence>
<reference evidence="4 5" key="1">
    <citation type="journal article" date="2016" name="Nat. Commun.">
        <title>Thousands of microbial genomes shed light on interconnected biogeochemical processes in an aquifer system.</title>
        <authorList>
            <person name="Anantharaman K."/>
            <person name="Brown C.T."/>
            <person name="Hug L.A."/>
            <person name="Sharon I."/>
            <person name="Castelle C.J."/>
            <person name="Probst A.J."/>
            <person name="Thomas B.C."/>
            <person name="Singh A."/>
            <person name="Wilkins M.J."/>
            <person name="Karaoz U."/>
            <person name="Brodie E.L."/>
            <person name="Williams K.H."/>
            <person name="Hubbard S.S."/>
            <person name="Banfield J.F."/>
        </authorList>
    </citation>
    <scope>NUCLEOTIDE SEQUENCE [LARGE SCALE GENOMIC DNA]</scope>
</reference>
<keyword evidence="1" id="KW-0732">Signal</keyword>
<name>A0A1F5TRJ0_9BACT</name>
<feature type="transmembrane region" description="Helical" evidence="2">
    <location>
        <begin position="66"/>
        <end position="89"/>
    </location>
</feature>
<dbReference type="EMBL" id="MFGO01000008">
    <property type="protein sequence ID" value="OGF41540.1"/>
    <property type="molecule type" value="Genomic_DNA"/>
</dbReference>
<evidence type="ECO:0000259" key="3">
    <source>
        <dbReference type="Pfam" id="PF13205"/>
    </source>
</evidence>
<keyword evidence="2" id="KW-0812">Transmembrane</keyword>
<dbReference type="Pfam" id="PF18895">
    <property type="entry name" value="T4SS_pilin"/>
    <property type="match status" value="1"/>
</dbReference>
<protein>
    <recommendedName>
        <fullName evidence="3">SbsA Ig-like domain-containing protein</fullName>
    </recommendedName>
</protein>
<keyword evidence="2" id="KW-0472">Membrane</keyword>
<dbReference type="AlphaFoldDB" id="A0A1F5TRJ0"/>
<dbReference type="Pfam" id="PF13205">
    <property type="entry name" value="Big_5"/>
    <property type="match status" value="1"/>
</dbReference>
<feature type="transmembrane region" description="Helical" evidence="2">
    <location>
        <begin position="110"/>
        <end position="131"/>
    </location>
</feature>
<feature type="domain" description="SbsA Ig-like" evidence="3">
    <location>
        <begin position="161"/>
        <end position="267"/>
    </location>
</feature>
<proteinExistence type="predicted"/>